<feature type="transmembrane region" description="Helical" evidence="1">
    <location>
        <begin position="131"/>
        <end position="149"/>
    </location>
</feature>
<dbReference type="SUPFAM" id="SSF56524">
    <property type="entry name" value="Oxidoreductase molybdopterin-binding domain"/>
    <property type="match status" value="1"/>
</dbReference>
<dbReference type="KEGG" id="rry:C1O28_14350"/>
<keyword evidence="1" id="KW-0472">Membrane</keyword>
<dbReference type="Proteomes" id="UP000239698">
    <property type="component" value="Unassembled WGS sequence"/>
</dbReference>
<dbReference type="SUPFAM" id="SSF81296">
    <property type="entry name" value="E set domains"/>
    <property type="match status" value="1"/>
</dbReference>
<dbReference type="Gene3D" id="3.90.420.10">
    <property type="entry name" value="Oxidoreductase, molybdopterin-binding domain"/>
    <property type="match status" value="1"/>
</dbReference>
<feature type="transmembrane region" description="Helical" evidence="1">
    <location>
        <begin position="15"/>
        <end position="42"/>
    </location>
</feature>
<feature type="transmembrane region" description="Helical" evidence="1">
    <location>
        <begin position="180"/>
        <end position="201"/>
    </location>
</feature>
<keyword evidence="6" id="KW-1185">Reference proteome</keyword>
<dbReference type="AlphaFoldDB" id="A0ABD6W5Q2"/>
<keyword evidence="1" id="KW-0812">Transmembrane</keyword>
<comment type="caution">
    <text evidence="3">The sequence shown here is derived from an EMBL/GenBank/DDBJ whole genome shotgun (WGS) entry which is preliminary data.</text>
</comment>
<proteinExistence type="predicted"/>
<feature type="domain" description="Oxidoreductase molybdopterin-binding" evidence="2">
    <location>
        <begin position="254"/>
        <end position="405"/>
    </location>
</feature>
<feature type="transmembrane region" description="Helical" evidence="1">
    <location>
        <begin position="78"/>
        <end position="100"/>
    </location>
</feature>
<dbReference type="EMBL" id="PSUL01000045">
    <property type="protein sequence ID" value="PPF10368.1"/>
    <property type="molecule type" value="Genomic_DNA"/>
</dbReference>
<reference evidence="5 6" key="1">
    <citation type="submission" date="2018-02" db="EMBL/GenBank/DDBJ databases">
        <title>Bacteriophage NCPPB3778 and a type I-E CRISPR drive the evolution of the US Biological Select Agent, Rathayibacter toxicus.</title>
        <authorList>
            <person name="Davis E.W.II."/>
            <person name="Tabima J.F."/>
            <person name="Weisberg A.J."/>
            <person name="Lopes L.D."/>
            <person name="Wiseman M.S."/>
            <person name="Wiseman M.S."/>
            <person name="Pupko T."/>
            <person name="Belcher M.S."/>
            <person name="Sechler A.J."/>
            <person name="Tancos M.A."/>
            <person name="Schroeder B.K."/>
            <person name="Murray T.D."/>
            <person name="Luster D.G."/>
            <person name="Schneider W.L."/>
            <person name="Rogers E."/>
            <person name="Andreote F.D."/>
            <person name="Grunwald N.J."/>
            <person name="Putnam M.L."/>
            <person name="Chang J.H."/>
        </authorList>
    </citation>
    <scope>NUCLEOTIDE SEQUENCE [LARGE SCALE GENOMIC DNA]</scope>
    <source>
        <strain evidence="4 6">AY1D6</strain>
        <strain evidence="3 5">AY1I9</strain>
    </source>
</reference>
<sequence length="529" mass="55681">MNQTVAPVREHRAQYLLLAALAGIVTGGVLLAVAEVVALAVARTASPVLALGSFVVDIVPRPLKEFAIETFGENDKTFLLASIGAAVVVAAAIAGVLQLIRPPLGQVLLIIAGGLSIAAIVTRAGAAPLSAVPTLVGLVVAILVMHLLFTRLRGWRAARVSEGRGTSSEARPGALERRGFFRIALITAVGAAVVGTGARLVNVATSSLAGVRNALRLPSPRSSVSVPASAELDIDGITPLYTSNADFYRVDTALTVPNLDPSAWSLKISGMVEREMTLTLQQIFDMGLDEYGITLTCVSNQVGGNLVGNAKWLGVPLRDVLKMAGVQSGADMLLSTSSDGYTASTPISAVTDENLDAILAIGMNGEPLPFEHGFPVRMIVPGLYGYVSATKWLTELKVTTFEADQAYWTPRGYSAEAPIKMSSRIDTPRIGAPVASGATKIAGVAWAQSIGIEKVEVSIDSGDWQEATLSTPVNLDTWVQWYVDWEAQPGSHYVAVRAVDKNGLVQIEDRAPVAPDGSSGWQRTLINVA</sequence>
<dbReference type="EMBL" id="PSVT01000047">
    <property type="protein sequence ID" value="PPH72955.1"/>
    <property type="molecule type" value="Genomic_DNA"/>
</dbReference>
<dbReference type="InterPro" id="IPR000572">
    <property type="entry name" value="OxRdtase_Mopterin-bd_dom"/>
</dbReference>
<dbReference type="Pfam" id="PF00174">
    <property type="entry name" value="Oxidored_molyb"/>
    <property type="match status" value="1"/>
</dbReference>
<dbReference type="InterPro" id="IPR014756">
    <property type="entry name" value="Ig_E-set"/>
</dbReference>
<organism evidence="3 5">
    <name type="scientific">Rathayibacter rathayi</name>
    <name type="common">Corynebacterium rathayi</name>
    <dbReference type="NCBI Taxonomy" id="33887"/>
    <lineage>
        <taxon>Bacteria</taxon>
        <taxon>Bacillati</taxon>
        <taxon>Actinomycetota</taxon>
        <taxon>Actinomycetes</taxon>
        <taxon>Micrococcales</taxon>
        <taxon>Microbacteriaceae</taxon>
        <taxon>Rathayibacter</taxon>
    </lineage>
</organism>
<dbReference type="InterPro" id="IPR036374">
    <property type="entry name" value="OxRdtase_Mopterin-bd_sf"/>
</dbReference>
<name>A0ABD6W5Q2_RATRA</name>
<accession>A0ABD6W5Q2</accession>
<dbReference type="GeneID" id="49821655"/>
<protein>
    <submittedName>
        <fullName evidence="3">Oxidoreductase</fullName>
    </submittedName>
</protein>
<keyword evidence="1" id="KW-1133">Transmembrane helix</keyword>
<evidence type="ECO:0000256" key="1">
    <source>
        <dbReference type="SAM" id="Phobius"/>
    </source>
</evidence>
<evidence type="ECO:0000313" key="6">
    <source>
        <dbReference type="Proteomes" id="UP000239698"/>
    </source>
</evidence>
<evidence type="ECO:0000313" key="5">
    <source>
        <dbReference type="Proteomes" id="UP000237881"/>
    </source>
</evidence>
<feature type="transmembrane region" description="Helical" evidence="1">
    <location>
        <begin position="107"/>
        <end position="125"/>
    </location>
</feature>
<gene>
    <name evidence="3" type="ORF">C5C04_13455</name>
    <name evidence="4" type="ORF">C5C40_14250</name>
</gene>
<evidence type="ECO:0000313" key="3">
    <source>
        <dbReference type="EMBL" id="PPF10368.1"/>
    </source>
</evidence>
<dbReference type="Proteomes" id="UP000237881">
    <property type="component" value="Unassembled WGS sequence"/>
</dbReference>
<dbReference type="RefSeq" id="WP_097166864.1">
    <property type="nucleotide sequence ID" value="NZ_CP028129.1"/>
</dbReference>
<dbReference type="PANTHER" id="PTHR19372">
    <property type="entry name" value="SULFITE REDUCTASE"/>
    <property type="match status" value="1"/>
</dbReference>
<dbReference type="PANTHER" id="PTHR19372:SF7">
    <property type="entry name" value="SULFITE OXIDASE, MITOCHONDRIAL"/>
    <property type="match status" value="1"/>
</dbReference>
<dbReference type="Gene3D" id="2.60.40.650">
    <property type="match status" value="1"/>
</dbReference>
<evidence type="ECO:0000313" key="4">
    <source>
        <dbReference type="EMBL" id="PPH72955.1"/>
    </source>
</evidence>
<evidence type="ECO:0000259" key="2">
    <source>
        <dbReference type="Pfam" id="PF00174"/>
    </source>
</evidence>